<dbReference type="PANTHER" id="PTHR21581:SF33">
    <property type="entry name" value="D-ALANYL-D-ALANINE CARBOXYPEPTIDASE DACB"/>
    <property type="match status" value="1"/>
</dbReference>
<keyword evidence="5" id="KW-0573">Peptidoglycan synthesis</keyword>
<proteinExistence type="inferred from homology"/>
<dbReference type="SUPFAM" id="SSF56601">
    <property type="entry name" value="beta-lactamase/transpeptidase-like"/>
    <property type="match status" value="1"/>
</dbReference>
<protein>
    <recommendedName>
        <fullName evidence="10">Peptidase S11 D-alanyl-D-alanine carboxypeptidase A N-terminal domain-containing protein</fullName>
    </recommendedName>
</protein>
<dbReference type="Pfam" id="PF00768">
    <property type="entry name" value="Peptidase_S11"/>
    <property type="match status" value="1"/>
</dbReference>
<dbReference type="STRING" id="1797259.A2989_00175"/>
<dbReference type="Proteomes" id="UP000177080">
    <property type="component" value="Unassembled WGS sequence"/>
</dbReference>
<feature type="active site" description="Proton acceptor" evidence="7">
    <location>
        <position position="113"/>
    </location>
</feature>
<evidence type="ECO:0000256" key="4">
    <source>
        <dbReference type="ARBA" id="ARBA00022960"/>
    </source>
</evidence>
<evidence type="ECO:0000256" key="8">
    <source>
        <dbReference type="PIRSR" id="PIRSR618044-2"/>
    </source>
</evidence>
<dbReference type="InterPro" id="IPR012338">
    <property type="entry name" value="Beta-lactam/transpept-like"/>
</dbReference>
<feature type="domain" description="Peptidase S11 D-alanyl-D-alanine carboxypeptidase A N-terminal" evidence="10">
    <location>
        <begin position="76"/>
        <end position="292"/>
    </location>
</feature>
<dbReference type="PANTHER" id="PTHR21581">
    <property type="entry name" value="D-ALANYL-D-ALANINE CARBOXYPEPTIDASE"/>
    <property type="match status" value="1"/>
</dbReference>
<keyword evidence="6" id="KW-0961">Cell wall biogenesis/degradation</keyword>
<evidence type="ECO:0000313" key="12">
    <source>
        <dbReference type="Proteomes" id="UP000177080"/>
    </source>
</evidence>
<dbReference type="GO" id="GO:0009002">
    <property type="term" value="F:serine-type D-Ala-D-Ala carboxypeptidase activity"/>
    <property type="evidence" value="ECO:0007669"/>
    <property type="project" value="InterPro"/>
</dbReference>
<dbReference type="GO" id="GO:0009252">
    <property type="term" value="P:peptidoglycan biosynthetic process"/>
    <property type="evidence" value="ECO:0007669"/>
    <property type="project" value="UniProtKB-KW"/>
</dbReference>
<name>A0A1F4ZCU1_9BACT</name>
<dbReference type="Gene3D" id="3.40.710.10">
    <property type="entry name" value="DD-peptidase/beta-lactamase superfamily"/>
    <property type="match status" value="1"/>
</dbReference>
<dbReference type="AlphaFoldDB" id="A0A1F4ZCU1"/>
<keyword evidence="3" id="KW-0378">Hydrolase</keyword>
<sequence length="316" mass="34151">MNLHSKSLRRWIRLAKIVPVKVRKNSPKFLTLCLFTFFLTAIYVQLTPPIRPNLATSAPPVIPLPTAIPIPASSGTSLPAISARNVFIMDRNSKAVLYHQLADSEIAPASTTKIVTALVTLENFSLDQVITITRSYPNGQNLGLEPGEKLTVEQLLYALLVQSANDAAEVLAENFIGGRTSFITAMNAKVAGLGLTHTRFTNPTGLDEPGHYSSASDLARLADAAMQNPQFAKIVATENAVIASHVVTNVNELLGKVPGVLGIKTGFTDAAGQSLVTLVDRGHPVIIVVLKSQDRFADTQKLIPWIYSNFSWITSQ</sequence>
<feature type="active site" evidence="7">
    <location>
        <position position="163"/>
    </location>
</feature>
<keyword evidence="2" id="KW-0732">Signal</keyword>
<evidence type="ECO:0000256" key="5">
    <source>
        <dbReference type="ARBA" id="ARBA00022984"/>
    </source>
</evidence>
<comment type="caution">
    <text evidence="11">The sequence shown here is derived from an EMBL/GenBank/DDBJ whole genome shotgun (WGS) entry which is preliminary data.</text>
</comment>
<dbReference type="GO" id="GO:0008360">
    <property type="term" value="P:regulation of cell shape"/>
    <property type="evidence" value="ECO:0007669"/>
    <property type="project" value="UniProtKB-KW"/>
</dbReference>
<feature type="binding site" evidence="8">
    <location>
        <position position="264"/>
    </location>
    <ligand>
        <name>substrate</name>
    </ligand>
</feature>
<comment type="similarity">
    <text evidence="1 9">Belongs to the peptidase S11 family.</text>
</comment>
<dbReference type="GO" id="GO:0006508">
    <property type="term" value="P:proteolysis"/>
    <property type="evidence" value="ECO:0007669"/>
    <property type="project" value="InterPro"/>
</dbReference>
<dbReference type="InterPro" id="IPR018044">
    <property type="entry name" value="Peptidase_S11"/>
</dbReference>
<dbReference type="InterPro" id="IPR001967">
    <property type="entry name" value="Peptidase_S11_N"/>
</dbReference>
<reference evidence="11 12" key="1">
    <citation type="journal article" date="2016" name="Nat. Commun.">
        <title>Thousands of microbial genomes shed light on interconnected biogeochemical processes in an aquifer system.</title>
        <authorList>
            <person name="Anantharaman K."/>
            <person name="Brown C.T."/>
            <person name="Hug L.A."/>
            <person name="Sharon I."/>
            <person name="Castelle C.J."/>
            <person name="Probst A.J."/>
            <person name="Thomas B.C."/>
            <person name="Singh A."/>
            <person name="Wilkins M.J."/>
            <person name="Karaoz U."/>
            <person name="Brodie E.L."/>
            <person name="Williams K.H."/>
            <person name="Hubbard S.S."/>
            <person name="Banfield J.F."/>
        </authorList>
    </citation>
    <scope>NUCLEOTIDE SEQUENCE [LARGE SCALE GENOMIC DNA]</scope>
</reference>
<evidence type="ECO:0000256" key="3">
    <source>
        <dbReference type="ARBA" id="ARBA00022801"/>
    </source>
</evidence>
<dbReference type="PRINTS" id="PR00725">
    <property type="entry name" value="DADACBPTASE1"/>
</dbReference>
<feature type="active site" description="Acyl-ester intermediate" evidence="7">
    <location>
        <position position="110"/>
    </location>
</feature>
<evidence type="ECO:0000256" key="7">
    <source>
        <dbReference type="PIRSR" id="PIRSR618044-1"/>
    </source>
</evidence>
<evidence type="ECO:0000313" key="11">
    <source>
        <dbReference type="EMBL" id="OGD03234.1"/>
    </source>
</evidence>
<evidence type="ECO:0000259" key="10">
    <source>
        <dbReference type="Pfam" id="PF00768"/>
    </source>
</evidence>
<evidence type="ECO:0000256" key="9">
    <source>
        <dbReference type="RuleBase" id="RU004016"/>
    </source>
</evidence>
<dbReference type="GO" id="GO:0071555">
    <property type="term" value="P:cell wall organization"/>
    <property type="evidence" value="ECO:0007669"/>
    <property type="project" value="UniProtKB-KW"/>
</dbReference>
<dbReference type="EMBL" id="MEXN01000007">
    <property type="protein sequence ID" value="OGD03234.1"/>
    <property type="molecule type" value="Genomic_DNA"/>
</dbReference>
<accession>A0A1F4ZCU1</accession>
<gene>
    <name evidence="11" type="ORF">A2989_00175</name>
</gene>
<evidence type="ECO:0000256" key="1">
    <source>
        <dbReference type="ARBA" id="ARBA00007164"/>
    </source>
</evidence>
<keyword evidence="4" id="KW-0133">Cell shape</keyword>
<evidence type="ECO:0000256" key="6">
    <source>
        <dbReference type="ARBA" id="ARBA00023316"/>
    </source>
</evidence>
<evidence type="ECO:0000256" key="2">
    <source>
        <dbReference type="ARBA" id="ARBA00022729"/>
    </source>
</evidence>
<organism evidence="11 12">
    <name type="scientific">Candidatus Amesbacteria bacterium RIFCSPLOWO2_01_FULL_48_25</name>
    <dbReference type="NCBI Taxonomy" id="1797259"/>
    <lineage>
        <taxon>Bacteria</taxon>
        <taxon>Candidatus Amesiibacteriota</taxon>
    </lineage>
</organism>